<dbReference type="GO" id="GO:0005737">
    <property type="term" value="C:cytoplasm"/>
    <property type="evidence" value="ECO:0007669"/>
    <property type="project" value="TreeGrafter"/>
</dbReference>
<evidence type="ECO:0000313" key="3">
    <source>
        <dbReference type="Proteomes" id="UP000015103"/>
    </source>
</evidence>
<dbReference type="GeneID" id="141448095"/>
<dbReference type="PROSITE" id="PS51257">
    <property type="entry name" value="PROKAR_LIPOPROTEIN"/>
    <property type="match status" value="1"/>
</dbReference>
<dbReference type="AlphaFoldDB" id="R4G7R6"/>
<dbReference type="PANTHER" id="PTHR34179:SF1">
    <property type="entry name" value="TUMOR PROTEIN P53-INDUCIBLE PROTEIN 13"/>
    <property type="match status" value="1"/>
</dbReference>
<reference evidence="3" key="2">
    <citation type="submission" date="2015-04" db="EMBL/GenBank/DDBJ databases">
        <authorList>
            <person name="Wilson R.K."/>
            <person name="Warren W."/>
            <person name="Dotson E."/>
            <person name="Oliveira P.L."/>
        </authorList>
    </citation>
    <scope>NUCLEOTIDE SEQUENCE</scope>
</reference>
<dbReference type="EnsemblMetazoa" id="RPRC002492-RA">
    <property type="protein sequence ID" value="RPRC002492-PA"/>
    <property type="gene ID" value="RPRC002492"/>
</dbReference>
<dbReference type="EMBL" id="ACPB03020069">
    <property type="status" value="NOT_ANNOTATED_CDS"/>
    <property type="molecule type" value="Genomic_DNA"/>
</dbReference>
<dbReference type="VEuPathDB" id="VectorBase:RPRC002492"/>
<evidence type="ECO:0000313" key="1">
    <source>
        <dbReference type="EMBL" id="JAA75253.1"/>
    </source>
</evidence>
<evidence type="ECO:0000313" key="2">
    <source>
        <dbReference type="EnsemblMetazoa" id="RPRC002492-PA"/>
    </source>
</evidence>
<dbReference type="InterPro" id="IPR021454">
    <property type="entry name" value="DUF3105"/>
</dbReference>
<name>R4G7R6_RHOPR</name>
<dbReference type="RefSeq" id="XP_073972273.1">
    <property type="nucleotide sequence ID" value="XM_074116172.1"/>
</dbReference>
<dbReference type="PANTHER" id="PTHR34179">
    <property type="entry name" value="TUMOR PROTEIN P53-INDUCIBLE PROTEIN 13"/>
    <property type="match status" value="1"/>
</dbReference>
<dbReference type="STRING" id="13249.R4G7R6"/>
<keyword evidence="3" id="KW-1185">Reference proteome</keyword>
<evidence type="ECO:0008006" key="4">
    <source>
        <dbReference type="Google" id="ProtNLM"/>
    </source>
</evidence>
<dbReference type="HOGENOM" id="CLU_067484_0_0_1"/>
<dbReference type="FunCoup" id="R4G7R6">
    <property type="interactions" value="119"/>
</dbReference>
<sequence>MLKFIFVYSFLFITIYSCFVFCERLQYTDLKGNSINDDEQEWKGRWFPDKTDEGRYKSNFPLPSKDVSDSVDFQYLEEPPPHDHESSMLSLINPDCDNGKVNITIDWPKTAANYTCFSFMSKYYWPDSNLPAVVHKHFIPTAYKAIHVCMDQEIEYSSDLPTFGPHRAAWPRYGEYIFLPRQRWIHSLEHGAVVMLYHPCAHPFIVEQIKNLVKSCLYRHIITPYNLLPHKRPIALVTWGWSLLLPDIDDELIVKFIREHALHGPEAISKDGQYDFALKEPATIVSTSEDTGRLCPKS</sequence>
<dbReference type="OMA" id="PAKCLNE"/>
<proteinExistence type="evidence at transcript level"/>
<dbReference type="eggNOG" id="ENOG502QWJX">
    <property type="taxonomic scope" value="Eukaryota"/>
</dbReference>
<dbReference type="Pfam" id="PF11303">
    <property type="entry name" value="DUF3105"/>
    <property type="match status" value="1"/>
</dbReference>
<reference evidence="1" key="1">
    <citation type="submission" date="2013-04" db="EMBL/GenBank/DDBJ databases">
        <title>An insight into the transcriptome of the digestive tract of the blood sucking bug, Rhodnius prolixus.</title>
        <authorList>
            <person name="Ribeiro J.M.C."/>
            <person name="Genta F.A."/>
            <person name="Sorgine M.H.F."/>
            <person name="Paiva-Silva G.O."/>
            <person name="Majerowicz D."/>
            <person name="Medeiros M."/>
            <person name="Koerich L."/>
            <person name="Terra W.R."/>
            <person name="Ferreira C."/>
            <person name="Pimentel A.C."/>
            <person name="Bisch P.M."/>
            <person name="Diniz M.M.P."/>
            <person name="Nascimento R."/>
            <person name="Salmon D."/>
            <person name="Silber A.M."/>
            <person name="Alves M."/>
            <person name="Oliveira M.F."/>
            <person name="Gondim K.C."/>
            <person name="Silva Neto M.A.C."/>
            <person name="Atella G.C."/>
            <person name="Araujo H."/>
            <person name="Dias F.S."/>
            <person name="Polycarpo C.R."/>
            <person name="Fampa P."/>
            <person name="Melo A.C."/>
            <person name="Tanaka A.S."/>
            <person name="Balczun C."/>
            <person name="Oliveira J.H.M."/>
            <person name="Goncalves R."/>
            <person name="Lazoski C."/>
            <person name="Pereira M.A."/>
            <person name="Rivera-Pomar R."/>
            <person name="Diambra L."/>
            <person name="Schaub G.A."/>
            <person name="Garcia E.S."/>
            <person name="Azambuja P."/>
            <person name="Braz G.R.C."/>
            <person name="Oliveira P.L."/>
        </authorList>
    </citation>
    <scope>NUCLEOTIDE SEQUENCE</scope>
</reference>
<organism evidence="1">
    <name type="scientific">Rhodnius prolixus</name>
    <name type="common">Triatomid bug</name>
    <dbReference type="NCBI Taxonomy" id="13249"/>
    <lineage>
        <taxon>Eukaryota</taxon>
        <taxon>Metazoa</taxon>
        <taxon>Ecdysozoa</taxon>
        <taxon>Arthropoda</taxon>
        <taxon>Hexapoda</taxon>
        <taxon>Insecta</taxon>
        <taxon>Pterygota</taxon>
        <taxon>Neoptera</taxon>
        <taxon>Paraneoptera</taxon>
        <taxon>Hemiptera</taxon>
        <taxon>Heteroptera</taxon>
        <taxon>Panheteroptera</taxon>
        <taxon>Cimicomorpha</taxon>
        <taxon>Reduviidae</taxon>
        <taxon>Triatominae</taxon>
        <taxon>Rhodnius</taxon>
    </lineage>
</organism>
<dbReference type="EMBL" id="GAHY01002257">
    <property type="protein sequence ID" value="JAA75253.1"/>
    <property type="molecule type" value="mRNA"/>
</dbReference>
<dbReference type="Proteomes" id="UP000015103">
    <property type="component" value="Unassembled WGS sequence"/>
</dbReference>
<protein>
    <recommendedName>
        <fullName evidence="4">Tumor protein p53-inducible protein 13</fullName>
    </recommendedName>
</protein>
<accession>R4G7R6</accession>
<dbReference type="InParanoid" id="R4G7R6"/>
<reference evidence="2" key="3">
    <citation type="submission" date="2015-05" db="UniProtKB">
        <authorList>
            <consortium name="EnsemblMetazoa"/>
        </authorList>
    </citation>
    <scope>IDENTIFICATION</scope>
</reference>